<protein>
    <submittedName>
        <fullName evidence="12">ABCC5</fullName>
    </submittedName>
</protein>
<keyword evidence="7 9" id="KW-0472">Membrane</keyword>
<keyword evidence="2" id="KW-0813">Transport</keyword>
<feature type="region of interest" description="Disordered" evidence="8">
    <location>
        <begin position="105"/>
        <end position="151"/>
    </location>
</feature>
<dbReference type="PROSITE" id="PS50893">
    <property type="entry name" value="ABC_TRANSPORTER_2"/>
    <property type="match status" value="1"/>
</dbReference>
<dbReference type="FunFam" id="3.40.50.300:FF:000997">
    <property type="entry name" value="Multidrug resistance-associated protein 1"/>
    <property type="match status" value="1"/>
</dbReference>
<feature type="region of interest" description="Disordered" evidence="8">
    <location>
        <begin position="398"/>
        <end position="421"/>
    </location>
</feature>
<dbReference type="GO" id="GO:0005524">
    <property type="term" value="F:ATP binding"/>
    <property type="evidence" value="ECO:0007669"/>
    <property type="project" value="UniProtKB-KW"/>
</dbReference>
<feature type="compositionally biased region" description="Polar residues" evidence="8">
    <location>
        <begin position="410"/>
        <end position="420"/>
    </location>
</feature>
<name>A0A7J7JQM2_BUGNE</name>
<comment type="subcellular location">
    <subcellularLocation>
        <location evidence="1">Membrane</location>
        <topology evidence="1">Multi-pass membrane protein</topology>
    </subcellularLocation>
</comment>
<dbReference type="InterPro" id="IPR003439">
    <property type="entry name" value="ABC_transporter-like_ATP-bd"/>
</dbReference>
<accession>A0A7J7JQM2</accession>
<evidence type="ECO:0000313" key="13">
    <source>
        <dbReference type="Proteomes" id="UP000593567"/>
    </source>
</evidence>
<dbReference type="GO" id="GO:0016887">
    <property type="term" value="F:ATP hydrolysis activity"/>
    <property type="evidence" value="ECO:0007669"/>
    <property type="project" value="InterPro"/>
</dbReference>
<feature type="transmembrane region" description="Helical" evidence="9">
    <location>
        <begin position="601"/>
        <end position="634"/>
    </location>
</feature>
<reference evidence="12" key="1">
    <citation type="submission" date="2020-06" db="EMBL/GenBank/DDBJ databases">
        <title>Draft genome of Bugula neritina, a colonial animal packing powerful symbionts and potential medicines.</title>
        <authorList>
            <person name="Rayko M."/>
        </authorList>
    </citation>
    <scope>NUCLEOTIDE SEQUENCE [LARGE SCALE GENOMIC DNA]</scope>
    <source>
        <strain evidence="12">Kwan_BN1</strain>
    </source>
</reference>
<comment type="caution">
    <text evidence="12">The sequence shown here is derived from an EMBL/GenBank/DDBJ whole genome shotgun (WGS) entry which is preliminary data.</text>
</comment>
<keyword evidence="13" id="KW-1185">Reference proteome</keyword>
<evidence type="ECO:0000256" key="7">
    <source>
        <dbReference type="ARBA" id="ARBA00023136"/>
    </source>
</evidence>
<dbReference type="PANTHER" id="PTHR24223">
    <property type="entry name" value="ATP-BINDING CASSETTE SUB-FAMILY C"/>
    <property type="match status" value="1"/>
</dbReference>
<feature type="transmembrane region" description="Helical" evidence="9">
    <location>
        <begin position="443"/>
        <end position="468"/>
    </location>
</feature>
<feature type="domain" description="ABC transmembrane type-1" evidence="11">
    <location>
        <begin position="457"/>
        <end position="681"/>
    </location>
</feature>
<dbReference type="SUPFAM" id="SSF90123">
    <property type="entry name" value="ABC transporter transmembrane region"/>
    <property type="match status" value="1"/>
</dbReference>
<dbReference type="InterPro" id="IPR036640">
    <property type="entry name" value="ABC1_TM_sf"/>
</dbReference>
<dbReference type="PROSITE" id="PS50929">
    <property type="entry name" value="ABC_TM1F"/>
    <property type="match status" value="1"/>
</dbReference>
<dbReference type="GO" id="GO:0140359">
    <property type="term" value="F:ABC-type transporter activity"/>
    <property type="evidence" value="ECO:0007669"/>
    <property type="project" value="InterPro"/>
</dbReference>
<feature type="domain" description="ABC transporter" evidence="10">
    <location>
        <begin position="139"/>
        <end position="368"/>
    </location>
</feature>
<evidence type="ECO:0000256" key="9">
    <source>
        <dbReference type="SAM" id="Phobius"/>
    </source>
</evidence>
<dbReference type="InterPro" id="IPR027417">
    <property type="entry name" value="P-loop_NTPase"/>
</dbReference>
<dbReference type="CDD" id="cd03250">
    <property type="entry name" value="ABCC_MRP_domain1"/>
    <property type="match status" value="1"/>
</dbReference>
<keyword evidence="6 9" id="KW-1133">Transmembrane helix</keyword>
<dbReference type="SMART" id="SM00382">
    <property type="entry name" value="AAA"/>
    <property type="match status" value="1"/>
</dbReference>
<dbReference type="InterPro" id="IPR003593">
    <property type="entry name" value="AAA+_ATPase"/>
</dbReference>
<keyword evidence="5" id="KW-0067">ATP-binding</keyword>
<sequence length="681" mass="75808">MIQSFLYSIPKVGPTIAASVTILLMTMTQHDITVTQAFVYISLLNSSRSNLAVMPHALKALAEGYHACGRIKTLLLSESKKIQTSEVIDHTNVVEIRYGSFGWEPPAEPVTTKQSDDKSFGTRNRVGTFKKSSPKSKSTEKQQLLFEEENDEPQSNTVITLKSINLSLKEGSLVGVCGAVGSGKTSLIQAILGMMKKVCGEISVNKRQKIAYVPQQAWIMNTTVKENILFGKKFRRNWYNEVVRACALLSDFDQLPAGDQTEIGERGINLSGGQKQRISMARAVYSDSDIILLDDPLSAVDAMVGQHIFQHCLKGLLVNKTVLFVSHQLQFLVGCDHIIVMEDGRITEEGTHEELMEEKSGEYSRLIHTFHNSEDVDDSTKEADQKTDGELAYSSLVTNSGHKKGDENQKNTVKKQSQTKEFTDGKLTKEENMDKDKVNCSTLLSYLAAGGGAGISLLVAFFILLYIASQVFTGYWLSLWIKAGSGGMYFNMTATVNGTNRTDLVLSDSILDNPQLDLYQGIYGWSLFLVLLFTFTNALSYMMFCLKASTTLHDQVFGKLMSSPMRFFDVTPCGQILNRFSKDIDEADSLLPLFSDQFFKIGGFVMMSIILIILAFPLFAVAMIPITTLFYLLFQFSKKGIQLGKKLDNVTKSPLFSHIATTIQGLETIQAYKMEREFQCR</sequence>
<evidence type="ECO:0000256" key="6">
    <source>
        <dbReference type="ARBA" id="ARBA00022989"/>
    </source>
</evidence>
<dbReference type="PANTHER" id="PTHR24223:SF447">
    <property type="entry name" value="MULTIDRUG RESISTANCE-ASSOCIATED PROTEIN 5"/>
    <property type="match status" value="1"/>
</dbReference>
<keyword evidence="4" id="KW-0547">Nucleotide-binding</keyword>
<dbReference type="Pfam" id="PF00005">
    <property type="entry name" value="ABC_tran"/>
    <property type="match status" value="1"/>
</dbReference>
<dbReference type="Proteomes" id="UP000593567">
    <property type="component" value="Unassembled WGS sequence"/>
</dbReference>
<evidence type="ECO:0000259" key="11">
    <source>
        <dbReference type="PROSITE" id="PS50929"/>
    </source>
</evidence>
<proteinExistence type="predicted"/>
<dbReference type="AlphaFoldDB" id="A0A7J7JQM2"/>
<organism evidence="12 13">
    <name type="scientific">Bugula neritina</name>
    <name type="common">Brown bryozoan</name>
    <name type="synonym">Sertularia neritina</name>
    <dbReference type="NCBI Taxonomy" id="10212"/>
    <lineage>
        <taxon>Eukaryota</taxon>
        <taxon>Metazoa</taxon>
        <taxon>Spiralia</taxon>
        <taxon>Lophotrochozoa</taxon>
        <taxon>Bryozoa</taxon>
        <taxon>Gymnolaemata</taxon>
        <taxon>Cheilostomatida</taxon>
        <taxon>Flustrina</taxon>
        <taxon>Buguloidea</taxon>
        <taxon>Bugulidae</taxon>
        <taxon>Bugula</taxon>
    </lineage>
</organism>
<dbReference type="InterPro" id="IPR017871">
    <property type="entry name" value="ABC_transporter-like_CS"/>
</dbReference>
<dbReference type="Gene3D" id="3.40.50.300">
    <property type="entry name" value="P-loop containing nucleotide triphosphate hydrolases"/>
    <property type="match status" value="1"/>
</dbReference>
<evidence type="ECO:0000256" key="3">
    <source>
        <dbReference type="ARBA" id="ARBA00022692"/>
    </source>
</evidence>
<dbReference type="InterPro" id="IPR011527">
    <property type="entry name" value="ABC1_TM_dom"/>
</dbReference>
<keyword evidence="3 9" id="KW-0812">Transmembrane</keyword>
<dbReference type="EMBL" id="VXIV02002033">
    <property type="protein sequence ID" value="KAF6027748.1"/>
    <property type="molecule type" value="Genomic_DNA"/>
</dbReference>
<evidence type="ECO:0000256" key="4">
    <source>
        <dbReference type="ARBA" id="ARBA00022741"/>
    </source>
</evidence>
<dbReference type="Gene3D" id="1.20.1560.10">
    <property type="entry name" value="ABC transporter type 1, transmembrane domain"/>
    <property type="match status" value="1"/>
</dbReference>
<evidence type="ECO:0000259" key="10">
    <source>
        <dbReference type="PROSITE" id="PS50893"/>
    </source>
</evidence>
<dbReference type="OrthoDB" id="6500128at2759"/>
<dbReference type="PROSITE" id="PS00211">
    <property type="entry name" value="ABC_TRANSPORTER_1"/>
    <property type="match status" value="1"/>
</dbReference>
<dbReference type="InterPro" id="IPR050173">
    <property type="entry name" value="ABC_transporter_C-like"/>
</dbReference>
<dbReference type="Pfam" id="PF00664">
    <property type="entry name" value="ABC_membrane"/>
    <property type="match status" value="1"/>
</dbReference>
<dbReference type="SUPFAM" id="SSF52540">
    <property type="entry name" value="P-loop containing nucleoside triphosphate hydrolases"/>
    <property type="match status" value="1"/>
</dbReference>
<evidence type="ECO:0000256" key="8">
    <source>
        <dbReference type="SAM" id="MobiDB-lite"/>
    </source>
</evidence>
<gene>
    <name evidence="12" type="ORF">EB796_013937</name>
</gene>
<evidence type="ECO:0000313" key="12">
    <source>
        <dbReference type="EMBL" id="KAF6027748.1"/>
    </source>
</evidence>
<dbReference type="GO" id="GO:0016020">
    <property type="term" value="C:membrane"/>
    <property type="evidence" value="ECO:0007669"/>
    <property type="project" value="UniProtKB-SubCell"/>
</dbReference>
<evidence type="ECO:0000256" key="5">
    <source>
        <dbReference type="ARBA" id="ARBA00022840"/>
    </source>
</evidence>
<evidence type="ECO:0000256" key="2">
    <source>
        <dbReference type="ARBA" id="ARBA00022448"/>
    </source>
</evidence>
<feature type="transmembrane region" description="Helical" evidence="9">
    <location>
        <begin position="522"/>
        <end position="544"/>
    </location>
</feature>
<evidence type="ECO:0000256" key="1">
    <source>
        <dbReference type="ARBA" id="ARBA00004141"/>
    </source>
</evidence>